<evidence type="ECO:0000256" key="1">
    <source>
        <dbReference type="SAM" id="MobiDB-lite"/>
    </source>
</evidence>
<dbReference type="EMBL" id="CABIKO010000283">
    <property type="protein sequence ID" value="VVA33343.1"/>
    <property type="molecule type" value="Genomic_DNA"/>
</dbReference>
<reference evidence="3" key="1">
    <citation type="journal article" date="2020" name="Plant J.">
        <title>Transposons played a major role in the diversification between the closely related almond and peach genomes: results from the almond genome sequence.</title>
        <authorList>
            <person name="Alioto T."/>
            <person name="Alexiou K.G."/>
            <person name="Bardil A."/>
            <person name="Barteri F."/>
            <person name="Castanera R."/>
            <person name="Cruz F."/>
            <person name="Dhingra A."/>
            <person name="Duval H."/>
            <person name="Fernandez I Marti A."/>
            <person name="Frias L."/>
            <person name="Galan B."/>
            <person name="Garcia J.L."/>
            <person name="Howad W."/>
            <person name="Gomez-Garrido J."/>
            <person name="Gut M."/>
            <person name="Julca I."/>
            <person name="Morata J."/>
            <person name="Puigdomenech P."/>
            <person name="Ribeca P."/>
            <person name="Rubio Cabetas M.J."/>
            <person name="Vlasova A."/>
            <person name="Wirthensohn M."/>
            <person name="Garcia-Mas J."/>
            <person name="Gabaldon T."/>
            <person name="Casacuberta J.M."/>
            <person name="Arus P."/>
        </authorList>
    </citation>
    <scope>NUCLEOTIDE SEQUENCE [LARGE SCALE GENOMIC DNA]</scope>
    <source>
        <strain evidence="3">cv. Texas</strain>
    </source>
</reference>
<name>A0A5E4G106_PRUDU</name>
<accession>A0A5E4G106</accession>
<dbReference type="InParanoid" id="A0A5E4G106"/>
<dbReference type="Proteomes" id="UP000327085">
    <property type="component" value="Chromosome 8"/>
</dbReference>
<sequence length="142" mass="16027">MEDATGLHWNVGGECGQTAWVEDAARLGARDATGTLKLGGRAKAIRATLYYDQMELKRRTRPKLLEELQEFKGHEGHPYIIPKARRSKPKPRILAQDFGRIYGCDGGLKRKEIKQVDNNSEYSKARKKQADQNISINAIPHI</sequence>
<protein>
    <submittedName>
        <fullName evidence="2">Uncharacterized protein</fullName>
    </submittedName>
</protein>
<dbReference type="Gramene" id="VVA33343">
    <property type="protein sequence ID" value="VVA33343"/>
    <property type="gene ID" value="Prudul26B017756"/>
</dbReference>
<evidence type="ECO:0000313" key="3">
    <source>
        <dbReference type="Proteomes" id="UP000327085"/>
    </source>
</evidence>
<evidence type="ECO:0000313" key="2">
    <source>
        <dbReference type="EMBL" id="VVA33343.1"/>
    </source>
</evidence>
<feature type="region of interest" description="Disordered" evidence="1">
    <location>
        <begin position="117"/>
        <end position="136"/>
    </location>
</feature>
<organism evidence="2 3">
    <name type="scientific">Prunus dulcis</name>
    <name type="common">Almond</name>
    <name type="synonym">Amygdalus dulcis</name>
    <dbReference type="NCBI Taxonomy" id="3755"/>
    <lineage>
        <taxon>Eukaryota</taxon>
        <taxon>Viridiplantae</taxon>
        <taxon>Streptophyta</taxon>
        <taxon>Embryophyta</taxon>
        <taxon>Tracheophyta</taxon>
        <taxon>Spermatophyta</taxon>
        <taxon>Magnoliopsida</taxon>
        <taxon>eudicotyledons</taxon>
        <taxon>Gunneridae</taxon>
        <taxon>Pentapetalae</taxon>
        <taxon>rosids</taxon>
        <taxon>fabids</taxon>
        <taxon>Rosales</taxon>
        <taxon>Rosaceae</taxon>
        <taxon>Amygdaloideae</taxon>
        <taxon>Amygdaleae</taxon>
        <taxon>Prunus</taxon>
    </lineage>
</organism>
<proteinExistence type="predicted"/>
<gene>
    <name evidence="2" type="ORF">ALMOND_2B017756</name>
</gene>
<dbReference type="AlphaFoldDB" id="A0A5E4G106"/>